<evidence type="ECO:0000256" key="4">
    <source>
        <dbReference type="ARBA" id="ARBA00022692"/>
    </source>
</evidence>
<dbReference type="FunFam" id="3.30.70.3270:FF:000007">
    <property type="entry name" value="NADH-quinone oxidoreductase subunit I"/>
    <property type="match status" value="1"/>
</dbReference>
<dbReference type="SUPFAM" id="SSF54862">
    <property type="entry name" value="4Fe-4S ferredoxins"/>
    <property type="match status" value="1"/>
</dbReference>
<evidence type="ECO:0000256" key="16">
    <source>
        <dbReference type="HAMAP-Rule" id="MF_01351"/>
    </source>
</evidence>
<dbReference type="OrthoDB" id="9803734at2"/>
<evidence type="ECO:0000256" key="9">
    <source>
        <dbReference type="ARBA" id="ARBA00022989"/>
    </source>
</evidence>
<dbReference type="InterPro" id="IPR001694">
    <property type="entry name" value="NADH_UbQ_OxRdtase_su1/FPO"/>
</dbReference>
<evidence type="ECO:0000256" key="17">
    <source>
        <dbReference type="RuleBase" id="RU000471"/>
    </source>
</evidence>
<dbReference type="PROSITE" id="PS00198">
    <property type="entry name" value="4FE4S_FER_1"/>
    <property type="match status" value="2"/>
</dbReference>
<keyword evidence="13 16" id="KW-0830">Ubiquinone</keyword>
<feature type="transmembrane region" description="Helical" evidence="15">
    <location>
        <begin position="250"/>
        <end position="271"/>
    </location>
</feature>
<evidence type="ECO:0000256" key="14">
    <source>
        <dbReference type="ARBA" id="ARBA00023136"/>
    </source>
</evidence>
<feature type="binding site" evidence="16">
    <location>
        <position position="463"/>
    </location>
    <ligand>
        <name>[4Fe-4S] cluster</name>
        <dbReference type="ChEBI" id="CHEBI:49883"/>
        <label>1</label>
    </ligand>
</feature>
<evidence type="ECO:0000313" key="20">
    <source>
        <dbReference type="Proteomes" id="UP000266677"/>
    </source>
</evidence>
<comment type="catalytic activity">
    <reaction evidence="16">
        <text>a quinone + NADH + 5 H(+)(in) = a quinol + NAD(+) + 4 H(+)(out)</text>
        <dbReference type="Rhea" id="RHEA:57888"/>
        <dbReference type="ChEBI" id="CHEBI:15378"/>
        <dbReference type="ChEBI" id="CHEBI:24646"/>
        <dbReference type="ChEBI" id="CHEBI:57540"/>
        <dbReference type="ChEBI" id="CHEBI:57945"/>
        <dbReference type="ChEBI" id="CHEBI:132124"/>
    </reaction>
</comment>
<keyword evidence="9 15" id="KW-1133">Transmembrane helix</keyword>
<dbReference type="NCBIfam" id="TIGR01971">
    <property type="entry name" value="NuoI"/>
    <property type="match status" value="1"/>
</dbReference>
<dbReference type="PANTHER" id="PTHR11432:SF3">
    <property type="entry name" value="NADH-UBIQUINONE OXIDOREDUCTASE CHAIN 1"/>
    <property type="match status" value="1"/>
</dbReference>
<organism evidence="19 20">
    <name type="scientific">Nocardia panacis</name>
    <dbReference type="NCBI Taxonomy" id="2340916"/>
    <lineage>
        <taxon>Bacteria</taxon>
        <taxon>Bacillati</taxon>
        <taxon>Actinomycetota</taxon>
        <taxon>Actinomycetes</taxon>
        <taxon>Mycobacteriales</taxon>
        <taxon>Nocardiaceae</taxon>
        <taxon>Nocardia</taxon>
    </lineage>
</organism>
<feature type="binding site" evidence="16">
    <location>
        <position position="473"/>
    </location>
    <ligand>
        <name>[4Fe-4S] cluster</name>
        <dbReference type="ChEBI" id="CHEBI:49883"/>
        <label>2</label>
    </ligand>
</feature>
<dbReference type="GO" id="GO:0009060">
    <property type="term" value="P:aerobic respiration"/>
    <property type="evidence" value="ECO:0007669"/>
    <property type="project" value="TreeGrafter"/>
</dbReference>
<gene>
    <name evidence="15 19" type="primary">nuoH</name>
    <name evidence="16" type="synonym">nuoI</name>
    <name evidence="19" type="ORF">D5S18_05035</name>
</gene>
<feature type="transmembrane region" description="Helical" evidence="15">
    <location>
        <begin position="81"/>
        <end position="103"/>
    </location>
</feature>
<keyword evidence="11 16" id="KW-0411">Iron-sulfur</keyword>
<dbReference type="GO" id="GO:0005886">
    <property type="term" value="C:plasma membrane"/>
    <property type="evidence" value="ECO:0007669"/>
    <property type="project" value="UniProtKB-SubCell"/>
</dbReference>
<keyword evidence="19" id="KW-0560">Oxidoreductase</keyword>
<evidence type="ECO:0000313" key="19">
    <source>
        <dbReference type="EMBL" id="RJO78284.1"/>
    </source>
</evidence>
<dbReference type="HAMAP" id="MF_01350">
    <property type="entry name" value="NDH1_NuoH"/>
    <property type="match status" value="1"/>
</dbReference>
<keyword evidence="20" id="KW-1185">Reference proteome</keyword>
<comment type="subcellular location">
    <subcellularLocation>
        <location evidence="15 17">Cell membrane</location>
        <topology evidence="15 17">Multi-pass membrane protein</topology>
    </subcellularLocation>
    <subcellularLocation>
        <location evidence="16">Cell membrane</location>
        <topology evidence="16">Peripheral membrane protein</topology>
    </subcellularLocation>
    <subcellularLocation>
        <location evidence="1">Membrane</location>
        <topology evidence="1">Multi-pass membrane protein</topology>
    </subcellularLocation>
</comment>
<evidence type="ECO:0000256" key="2">
    <source>
        <dbReference type="ARBA" id="ARBA00022475"/>
    </source>
</evidence>
<feature type="transmembrane region" description="Helical" evidence="15">
    <location>
        <begin position="166"/>
        <end position="188"/>
    </location>
</feature>
<evidence type="ECO:0000256" key="3">
    <source>
        <dbReference type="ARBA" id="ARBA00022485"/>
    </source>
</evidence>
<accession>A0A3A4KG55</accession>
<dbReference type="GO" id="GO:0005506">
    <property type="term" value="F:iron ion binding"/>
    <property type="evidence" value="ECO:0007669"/>
    <property type="project" value="UniProtKB-UniRule"/>
</dbReference>
<evidence type="ECO:0000256" key="15">
    <source>
        <dbReference type="HAMAP-Rule" id="MF_01350"/>
    </source>
</evidence>
<evidence type="ECO:0000256" key="13">
    <source>
        <dbReference type="ARBA" id="ARBA00023075"/>
    </source>
</evidence>
<comment type="subunit">
    <text evidence="16">NDH-1 is composed of 14 different subunits. Subunits NuoA, H, J, K, L, M, N constitute the membrane sector of the complex.</text>
</comment>
<proteinExistence type="inferred from homology"/>
<dbReference type="Pfam" id="PF00146">
    <property type="entry name" value="NADHdh"/>
    <property type="match status" value="1"/>
</dbReference>
<evidence type="ECO:0000256" key="6">
    <source>
        <dbReference type="ARBA" id="ARBA00022723"/>
    </source>
</evidence>
<feature type="domain" description="4Fe-4S ferredoxin-type" evidence="18">
    <location>
        <begin position="499"/>
        <end position="528"/>
    </location>
</feature>
<dbReference type="GO" id="GO:0048038">
    <property type="term" value="F:quinone binding"/>
    <property type="evidence" value="ECO:0007669"/>
    <property type="project" value="UniProtKB-KW"/>
</dbReference>
<dbReference type="Pfam" id="PF12838">
    <property type="entry name" value="Fer4_7"/>
    <property type="match status" value="1"/>
</dbReference>
<feature type="domain" description="4Fe-4S ferredoxin-type" evidence="18">
    <location>
        <begin position="453"/>
        <end position="483"/>
    </location>
</feature>
<dbReference type="AlphaFoldDB" id="A0A3A4KG55"/>
<feature type="binding site" evidence="16">
    <location>
        <position position="466"/>
    </location>
    <ligand>
        <name>[4Fe-4S] cluster</name>
        <dbReference type="ChEBI" id="CHEBI:49883"/>
        <label>1</label>
    </ligand>
</feature>
<dbReference type="EC" id="7.1.1.-" evidence="16"/>
<feature type="transmembrane region" description="Helical" evidence="15">
    <location>
        <begin position="12"/>
        <end position="34"/>
    </location>
</feature>
<keyword evidence="2 16" id="KW-1003">Cell membrane</keyword>
<dbReference type="EMBL" id="QZFU01000013">
    <property type="protein sequence ID" value="RJO78284.1"/>
    <property type="molecule type" value="Genomic_DNA"/>
</dbReference>
<comment type="function">
    <text evidence="15">NDH-1 shuttles electrons from NADH, via FMN and iron-sulfur (Fe-S) centers, to quinones in the respiratory chain. The immediate electron acceptor for the enzyme in this species is believed to be ubiquinone. Couples the redox reaction to proton translocation (for every two electrons transferred, four hydrogen ions are translocated across the cytoplasmic membrane), and thus conserves the redox energy in a proton gradient. This subunit may bind ubiquinone.</text>
</comment>
<evidence type="ECO:0000256" key="8">
    <source>
        <dbReference type="ARBA" id="ARBA00022967"/>
    </source>
</evidence>
<keyword evidence="14 16" id="KW-0472">Membrane</keyword>
<comment type="cofactor">
    <cofactor evidence="16">
        <name>[4Fe-4S] cluster</name>
        <dbReference type="ChEBI" id="CHEBI:49883"/>
    </cofactor>
    <text evidence="16">Binds 2 [4Fe-4S] clusters per subunit.</text>
</comment>
<dbReference type="Proteomes" id="UP000266677">
    <property type="component" value="Unassembled WGS sequence"/>
</dbReference>
<feature type="transmembrane region" description="Helical" evidence="15">
    <location>
        <begin position="283"/>
        <end position="303"/>
    </location>
</feature>
<keyword evidence="3 16" id="KW-0004">4Fe-4S</keyword>
<feature type="transmembrane region" description="Helical" evidence="15">
    <location>
        <begin position="353"/>
        <end position="370"/>
    </location>
</feature>
<dbReference type="GO" id="GO:0050136">
    <property type="term" value="F:NADH dehydrogenase (quinone) (non-electrogenic) activity"/>
    <property type="evidence" value="ECO:0007669"/>
    <property type="project" value="UniProtKB-UniRule"/>
</dbReference>
<dbReference type="GO" id="GO:0051539">
    <property type="term" value="F:4 iron, 4 sulfur cluster binding"/>
    <property type="evidence" value="ECO:0007669"/>
    <property type="project" value="UniProtKB-KW"/>
</dbReference>
<feature type="binding site" evidence="16">
    <location>
        <position position="514"/>
    </location>
    <ligand>
        <name>[4Fe-4S] cluster</name>
        <dbReference type="ChEBI" id="CHEBI:49883"/>
        <label>2</label>
    </ligand>
</feature>
<keyword evidence="4 15" id="KW-0812">Transmembrane</keyword>
<keyword evidence="10 16" id="KW-0408">Iron</keyword>
<dbReference type="NCBIfam" id="NF004741">
    <property type="entry name" value="PRK06076.1-2"/>
    <property type="match status" value="1"/>
</dbReference>
<feature type="transmembrane region" description="Helical" evidence="15">
    <location>
        <begin position="123"/>
        <end position="145"/>
    </location>
</feature>
<dbReference type="InterPro" id="IPR010226">
    <property type="entry name" value="NADH_quinone_OxRdtase_chainI"/>
</dbReference>
<evidence type="ECO:0000256" key="10">
    <source>
        <dbReference type="ARBA" id="ARBA00023004"/>
    </source>
</evidence>
<name>A0A3A4KG55_9NOCA</name>
<comment type="similarity">
    <text evidence="16">Belongs to the complex I 23 kDa subunit family.</text>
</comment>
<dbReference type="PANTHER" id="PTHR11432">
    <property type="entry name" value="NADH DEHYDROGENASE SUBUNIT 1"/>
    <property type="match status" value="1"/>
</dbReference>
<feature type="binding site" evidence="16">
    <location>
        <position position="469"/>
    </location>
    <ligand>
        <name>[4Fe-4S] cluster</name>
        <dbReference type="ChEBI" id="CHEBI:49883"/>
        <label>1</label>
    </ligand>
</feature>
<dbReference type="InterPro" id="IPR018086">
    <property type="entry name" value="NADH_UbQ_OxRdtase_su1_CS"/>
</dbReference>
<reference evidence="19 20" key="1">
    <citation type="submission" date="2018-09" db="EMBL/GenBank/DDBJ databases">
        <title>YIM PH21274 draft genome.</title>
        <authorList>
            <person name="Miao C."/>
        </authorList>
    </citation>
    <scope>NUCLEOTIDE SEQUENCE [LARGE SCALE GENOMIC DNA]</scope>
    <source>
        <strain evidence="19 20">YIM PH 21724</strain>
    </source>
</reference>
<dbReference type="NCBIfam" id="NF004537">
    <property type="entry name" value="PRK05888.1-3"/>
    <property type="match status" value="1"/>
</dbReference>
<feature type="binding site" evidence="16">
    <location>
        <position position="511"/>
    </location>
    <ligand>
        <name>[4Fe-4S] cluster</name>
        <dbReference type="ChEBI" id="CHEBI:49883"/>
        <label>2</label>
    </ligand>
</feature>
<keyword evidence="8 16" id="KW-1278">Translocase</keyword>
<dbReference type="PROSITE" id="PS00668">
    <property type="entry name" value="COMPLEX1_ND1_2"/>
    <property type="match status" value="1"/>
</dbReference>
<sequence length="590" mass="64260">MSELFGHDPLWLVIAKSLAVFVFLLLTPLVAVVAERKIVARMQMRIGPNRVGPYGSLQSLADGVKMALKEDIVPAIVDKPIYILAPIISVIPAFMAFAVIPFGPEVSVFGQRTMLQLTDLPVAVLYILAITSVGVYGIVLAGWASGSTYPLLGGLRSTAQVISYEIAMALCFAAVFLHAGTMATSGIVNAQNGTWFVFLLLPSFAIYCVSMVGETNRAPFDLPEAEGELVGGFHTEYSSLKFAMFMLAEYVNMATVSALATTLFLGGWHAPFPLNLWAGANSGWWPVLWFTAKVWTFLFVFIWLRGTLPRLRYDQFMNLGWKLLIPTSLLWVMLVAAARVVEAEGYHHVETPALVAGGLLITGAMVGMFLRAGRHPGLPPLPEEPVADSTVFLGFPTPPLPARPEHEMAGPGLLDPLAGFAVTAATMFKKPNTEFYPEQKVPTAPRYHGRHQLNRHPDGLEKCIGCELCAWACPADAIFVEGADNTEAERFSPGERYGRVYQINYLRCIGCGLCIEACPTRALTMTNEYELADDNRADLIYEKDRLLAPLAPGMQAPPHAMQPGTTEADYYLGMVGPDQSEQAGLEGAAR</sequence>
<feature type="transmembrane region" description="Helical" evidence="15">
    <location>
        <begin position="194"/>
        <end position="213"/>
    </location>
</feature>
<feature type="binding site" evidence="16">
    <location>
        <position position="518"/>
    </location>
    <ligand>
        <name>[4Fe-4S] cluster</name>
        <dbReference type="ChEBI" id="CHEBI:49883"/>
        <label>1</label>
    </ligand>
</feature>
<evidence type="ECO:0000256" key="12">
    <source>
        <dbReference type="ARBA" id="ARBA00023027"/>
    </source>
</evidence>
<dbReference type="PROSITE" id="PS51379">
    <property type="entry name" value="4FE4S_FER_2"/>
    <property type="match status" value="2"/>
</dbReference>
<keyword evidence="12 16" id="KW-0520">NAD</keyword>
<protein>
    <recommendedName>
        <fullName evidence="15 16">Multifunctional fusion protein</fullName>
    </recommendedName>
    <domain>
        <recommendedName>
            <fullName evidence="16">NADH-quinone oxidoreductase subunit I</fullName>
            <ecNumber evidence="16">7.1.1.-</ecNumber>
        </recommendedName>
        <alternativeName>
            <fullName evidence="16">NADH dehydrogenase I subunit I</fullName>
        </alternativeName>
        <alternativeName>
            <fullName evidence="16">NDH-1 subunit I</fullName>
        </alternativeName>
    </domain>
    <domain>
        <recommendedName>
            <fullName evidence="15">NADH-quinone oxidoreductase subunit H</fullName>
        </recommendedName>
        <alternativeName>
            <fullName evidence="15">NADH dehydrogenase I subunit H</fullName>
        </alternativeName>
        <alternativeName>
            <fullName evidence="15">NDH-1 subunit H</fullName>
        </alternativeName>
    </domain>
</protein>
<feature type="transmembrane region" description="Helical" evidence="15">
    <location>
        <begin position="323"/>
        <end position="341"/>
    </location>
</feature>
<evidence type="ECO:0000256" key="5">
    <source>
        <dbReference type="ARBA" id="ARBA00022719"/>
    </source>
</evidence>
<dbReference type="InterPro" id="IPR017900">
    <property type="entry name" value="4Fe4S_Fe_S_CS"/>
</dbReference>
<keyword evidence="7" id="KW-0677">Repeat</keyword>
<comment type="similarity">
    <text evidence="15 17">Belongs to the complex I subunit 1 family.</text>
</comment>
<dbReference type="HAMAP" id="MF_01351">
    <property type="entry name" value="NDH1_NuoI"/>
    <property type="match status" value="1"/>
</dbReference>
<evidence type="ECO:0000259" key="18">
    <source>
        <dbReference type="PROSITE" id="PS51379"/>
    </source>
</evidence>
<dbReference type="PROSITE" id="PS00667">
    <property type="entry name" value="COMPLEX1_ND1_1"/>
    <property type="match status" value="1"/>
</dbReference>
<evidence type="ECO:0000256" key="11">
    <source>
        <dbReference type="ARBA" id="ARBA00023014"/>
    </source>
</evidence>
<keyword evidence="6 16" id="KW-0479">Metal-binding</keyword>
<comment type="caution">
    <text evidence="19">The sequence shown here is derived from an EMBL/GenBank/DDBJ whole genome shotgun (WGS) entry which is preliminary data.</text>
</comment>
<evidence type="ECO:0000256" key="1">
    <source>
        <dbReference type="ARBA" id="ARBA00004141"/>
    </source>
</evidence>
<evidence type="ECO:0000256" key="7">
    <source>
        <dbReference type="ARBA" id="ARBA00022737"/>
    </source>
</evidence>
<dbReference type="Gene3D" id="3.30.70.3270">
    <property type="match status" value="1"/>
</dbReference>
<dbReference type="InterPro" id="IPR017896">
    <property type="entry name" value="4Fe4S_Fe-S-bd"/>
</dbReference>
<keyword evidence="5 16" id="KW-0874">Quinone</keyword>
<feature type="binding site" evidence="16">
    <location>
        <position position="508"/>
    </location>
    <ligand>
        <name>[4Fe-4S] cluster</name>
        <dbReference type="ChEBI" id="CHEBI:49883"/>
        <label>2</label>
    </ligand>
</feature>
<dbReference type="NCBIfam" id="NF004743">
    <property type="entry name" value="PRK06076.1-4"/>
    <property type="match status" value="1"/>
</dbReference>